<accession>A0A7R9MF68</accession>
<gene>
    <name evidence="4" type="ORF">ONB1V03_LOCUS14478</name>
</gene>
<feature type="region of interest" description="Disordered" evidence="3">
    <location>
        <begin position="176"/>
        <end position="228"/>
    </location>
</feature>
<dbReference type="EMBL" id="CAJPVJ010013800">
    <property type="protein sequence ID" value="CAG2175039.1"/>
    <property type="molecule type" value="Genomic_DNA"/>
</dbReference>
<evidence type="ECO:0000256" key="1">
    <source>
        <dbReference type="ARBA" id="ARBA00009930"/>
    </source>
</evidence>
<keyword evidence="5" id="KW-1185">Reference proteome</keyword>
<name>A0A7R9MF68_9ACAR</name>
<sequence length="228" mass="27398">MADDARAKFEDKERKKAEIRKRLEAQMKSTKKKGFMTPERKKRLRQLLRRKAADEVKRQQELKEKERQRIIIERTGKPKSTADANEASLMAMCKEYYNRIYKLNEDKWDLELITCIKEYEISDLQSRVNDMRGKFIIPPLKKVSKYQTQLEKMRQWTYKLAKMDLKGGLKPVKKEIDLGEKEAKKENKPEWDEKARKKQEIRERLEAEMKSTKKKGFMTPERKKKLRV</sequence>
<dbReference type="InterPro" id="IPR001978">
    <property type="entry name" value="Troponin"/>
</dbReference>
<dbReference type="SUPFAM" id="SSF90250">
    <property type="entry name" value="Troponin coil-coiled subunits"/>
    <property type="match status" value="1"/>
</dbReference>
<keyword evidence="2" id="KW-0175">Coiled coil</keyword>
<dbReference type="OrthoDB" id="371899at2759"/>
<evidence type="ECO:0000313" key="4">
    <source>
        <dbReference type="EMBL" id="CAD7657853.1"/>
    </source>
</evidence>
<protein>
    <recommendedName>
        <fullName evidence="6">Troponin I</fullName>
    </recommendedName>
</protein>
<evidence type="ECO:0008006" key="6">
    <source>
        <dbReference type="Google" id="ProtNLM"/>
    </source>
</evidence>
<reference evidence="4" key="1">
    <citation type="submission" date="2020-11" db="EMBL/GenBank/DDBJ databases">
        <authorList>
            <person name="Tran Van P."/>
        </authorList>
    </citation>
    <scope>NUCLEOTIDE SEQUENCE</scope>
</reference>
<feature type="coiled-coil region" evidence="2">
    <location>
        <begin position="2"/>
        <end position="69"/>
    </location>
</feature>
<feature type="compositionally biased region" description="Basic residues" evidence="3">
    <location>
        <begin position="212"/>
        <end position="228"/>
    </location>
</feature>
<proteinExistence type="inferred from homology"/>
<evidence type="ECO:0000313" key="5">
    <source>
        <dbReference type="Proteomes" id="UP000728032"/>
    </source>
</evidence>
<dbReference type="GO" id="GO:0005861">
    <property type="term" value="C:troponin complex"/>
    <property type="evidence" value="ECO:0007669"/>
    <property type="project" value="InterPro"/>
</dbReference>
<dbReference type="Pfam" id="PF00992">
    <property type="entry name" value="Troponin"/>
    <property type="match status" value="1"/>
</dbReference>
<evidence type="ECO:0000256" key="3">
    <source>
        <dbReference type="SAM" id="MobiDB-lite"/>
    </source>
</evidence>
<dbReference type="PANTHER" id="PTHR13738">
    <property type="entry name" value="TROPONIN I"/>
    <property type="match status" value="1"/>
</dbReference>
<dbReference type="InterPro" id="IPR050875">
    <property type="entry name" value="Troponin_I"/>
</dbReference>
<organism evidence="4">
    <name type="scientific">Oppiella nova</name>
    <dbReference type="NCBI Taxonomy" id="334625"/>
    <lineage>
        <taxon>Eukaryota</taxon>
        <taxon>Metazoa</taxon>
        <taxon>Ecdysozoa</taxon>
        <taxon>Arthropoda</taxon>
        <taxon>Chelicerata</taxon>
        <taxon>Arachnida</taxon>
        <taxon>Acari</taxon>
        <taxon>Acariformes</taxon>
        <taxon>Sarcoptiformes</taxon>
        <taxon>Oribatida</taxon>
        <taxon>Brachypylina</taxon>
        <taxon>Oppioidea</taxon>
        <taxon>Oppiidae</taxon>
        <taxon>Oppiella</taxon>
    </lineage>
</organism>
<dbReference type="InterPro" id="IPR038077">
    <property type="entry name" value="Troponin_sf"/>
</dbReference>
<comment type="similarity">
    <text evidence="1">Belongs to the troponin I family.</text>
</comment>
<dbReference type="Gene3D" id="1.20.5.350">
    <property type="match status" value="1"/>
</dbReference>
<feature type="compositionally biased region" description="Basic and acidic residues" evidence="3">
    <location>
        <begin position="176"/>
        <end position="211"/>
    </location>
</feature>
<dbReference type="PANTHER" id="PTHR13738:SF1">
    <property type="entry name" value="TROPONIN I"/>
    <property type="match status" value="1"/>
</dbReference>
<dbReference type="EMBL" id="OC928625">
    <property type="protein sequence ID" value="CAD7657853.1"/>
    <property type="molecule type" value="Genomic_DNA"/>
</dbReference>
<dbReference type="AlphaFoldDB" id="A0A7R9MF68"/>
<dbReference type="Proteomes" id="UP000728032">
    <property type="component" value="Unassembled WGS sequence"/>
</dbReference>
<feature type="non-terminal residue" evidence="4">
    <location>
        <position position="1"/>
    </location>
</feature>
<dbReference type="GO" id="GO:0006936">
    <property type="term" value="P:muscle contraction"/>
    <property type="evidence" value="ECO:0007669"/>
    <property type="project" value="TreeGrafter"/>
</dbReference>
<evidence type="ECO:0000256" key="2">
    <source>
        <dbReference type="SAM" id="Coils"/>
    </source>
</evidence>